<dbReference type="Gene3D" id="3.40.309.10">
    <property type="entry name" value="Aldehyde Dehydrogenase, Chain A, domain 2"/>
    <property type="match status" value="2"/>
</dbReference>
<proteinExistence type="inferred from homology"/>
<dbReference type="InterPro" id="IPR015590">
    <property type="entry name" value="Aldehyde_DH_dom"/>
</dbReference>
<feature type="active site" evidence="5">
    <location>
        <position position="210"/>
    </location>
</feature>
<name>A0A2C7AGI2_9PROT</name>
<organism evidence="7 8">
    <name type="scientific">Teichococcus rhizosphaerae</name>
    <dbReference type="NCBI Taxonomy" id="1335062"/>
    <lineage>
        <taxon>Bacteria</taxon>
        <taxon>Pseudomonadati</taxon>
        <taxon>Pseudomonadota</taxon>
        <taxon>Alphaproteobacteria</taxon>
        <taxon>Acetobacterales</taxon>
        <taxon>Roseomonadaceae</taxon>
        <taxon>Roseomonas</taxon>
    </lineage>
</organism>
<comment type="caution">
    <text evidence="7">The sequence shown here is derived from an EMBL/GenBank/DDBJ whole genome shotgun (WGS) entry which is preliminary data.</text>
</comment>
<dbReference type="GO" id="GO:0004029">
    <property type="term" value="F:aldehyde dehydrogenase (NAD+) activity"/>
    <property type="evidence" value="ECO:0007669"/>
    <property type="project" value="TreeGrafter"/>
</dbReference>
<sequence>MTDTPATALAALRAETRHRPTLRERRALLAALAREVLRRAEDFAAAADADYGGRSSVETLIADVLLVAQAARRARRWLWWWARPRPVLAPFPFQPVLAWVEPVPKGVVGVMAPWNYPIQLGLWPLAEAIAAGNRVVLKPSEHTPRTAALLAEVVEAALGPRMARVVQGDARVAADFAAQPWDHLVFTGGTATGRAVMRAAAEHLTPLTLELGGKCPALVLPGADLARAARAILAGKAVNAGQTCVAPDTVLLVGHRAEDFAAACRAAAMPVETAVAPAQRARQAALAAGGEALPGGMVLVADEGAEELFGPTLAVRAVPGLEAAIAWVRARPAPLALYLFGASRAEAALVAAGTRAGALVEERCVEHAAFPALPFGGVGASGFGRYHGRAGFESFSDLRARVRHGPFALARLFDPPRSERVRRLARRLLR</sequence>
<dbReference type="InterPro" id="IPR016163">
    <property type="entry name" value="Ald_DH_C"/>
</dbReference>
<dbReference type="AlphaFoldDB" id="A0A2C7AGI2"/>
<evidence type="ECO:0000313" key="8">
    <source>
        <dbReference type="Proteomes" id="UP000223527"/>
    </source>
</evidence>
<dbReference type="Proteomes" id="UP000223527">
    <property type="component" value="Unassembled WGS sequence"/>
</dbReference>
<feature type="domain" description="Aldehyde dehydrogenase" evidence="6">
    <location>
        <begin position="306"/>
        <end position="398"/>
    </location>
</feature>
<feature type="active site" evidence="5">
    <location>
        <position position="244"/>
    </location>
</feature>
<dbReference type="PANTHER" id="PTHR43570:SF20">
    <property type="entry name" value="ALDEHYDE DEHYDROGENASE ALDX-RELATED"/>
    <property type="match status" value="1"/>
</dbReference>
<dbReference type="PANTHER" id="PTHR43570">
    <property type="entry name" value="ALDEHYDE DEHYDROGENASE"/>
    <property type="match status" value="1"/>
</dbReference>
<dbReference type="EMBL" id="PDNU01000007">
    <property type="protein sequence ID" value="PHK95797.1"/>
    <property type="molecule type" value="Genomic_DNA"/>
</dbReference>
<dbReference type="Pfam" id="PF00171">
    <property type="entry name" value="Aldedh"/>
    <property type="match status" value="2"/>
</dbReference>
<keyword evidence="3" id="KW-0520">NAD</keyword>
<evidence type="ECO:0000259" key="6">
    <source>
        <dbReference type="Pfam" id="PF00171"/>
    </source>
</evidence>
<keyword evidence="2 4" id="KW-0560">Oxidoreductase</keyword>
<dbReference type="InterPro" id="IPR012394">
    <property type="entry name" value="Aldehyde_DH_NAD(P)"/>
</dbReference>
<comment type="similarity">
    <text evidence="1 4">Belongs to the aldehyde dehydrogenase family.</text>
</comment>
<dbReference type="InterPro" id="IPR016161">
    <property type="entry name" value="Ald_DH/histidinol_DH"/>
</dbReference>
<feature type="domain" description="Aldehyde dehydrogenase" evidence="6">
    <location>
        <begin position="16"/>
        <end position="269"/>
    </location>
</feature>
<dbReference type="InterPro" id="IPR016160">
    <property type="entry name" value="Ald_DH_CS_CYS"/>
</dbReference>
<dbReference type="RefSeq" id="WP_099094756.1">
    <property type="nucleotide sequence ID" value="NZ_PDNU01000007.1"/>
</dbReference>
<dbReference type="OrthoDB" id="9812625at2"/>
<gene>
    <name evidence="7" type="ORF">CR162_06665</name>
</gene>
<evidence type="ECO:0000256" key="1">
    <source>
        <dbReference type="ARBA" id="ARBA00009986"/>
    </source>
</evidence>
<dbReference type="GO" id="GO:0005737">
    <property type="term" value="C:cytoplasm"/>
    <property type="evidence" value="ECO:0007669"/>
    <property type="project" value="TreeGrafter"/>
</dbReference>
<evidence type="ECO:0000256" key="3">
    <source>
        <dbReference type="ARBA" id="ARBA00023027"/>
    </source>
</evidence>
<dbReference type="GO" id="GO:0006081">
    <property type="term" value="P:aldehyde metabolic process"/>
    <property type="evidence" value="ECO:0007669"/>
    <property type="project" value="InterPro"/>
</dbReference>
<dbReference type="InterPro" id="IPR016162">
    <property type="entry name" value="Ald_DH_N"/>
</dbReference>
<dbReference type="Gene3D" id="3.40.605.10">
    <property type="entry name" value="Aldehyde Dehydrogenase, Chain A, domain 1"/>
    <property type="match status" value="2"/>
</dbReference>
<reference evidence="7 8" key="1">
    <citation type="submission" date="2017-10" db="EMBL/GenBank/DDBJ databases">
        <authorList>
            <person name="Banno H."/>
            <person name="Chua N.-H."/>
        </authorList>
    </citation>
    <scope>NUCLEOTIDE SEQUENCE [LARGE SCALE GENOMIC DNA]</scope>
    <source>
        <strain evidence="7 8">YW11</strain>
    </source>
</reference>
<evidence type="ECO:0000313" key="7">
    <source>
        <dbReference type="EMBL" id="PHK95797.1"/>
    </source>
</evidence>
<evidence type="ECO:0000256" key="2">
    <source>
        <dbReference type="ARBA" id="ARBA00023002"/>
    </source>
</evidence>
<dbReference type="PIRSF" id="PIRSF036492">
    <property type="entry name" value="ALDH"/>
    <property type="match status" value="1"/>
</dbReference>
<evidence type="ECO:0000256" key="4">
    <source>
        <dbReference type="PIRNR" id="PIRNR036492"/>
    </source>
</evidence>
<evidence type="ECO:0000256" key="5">
    <source>
        <dbReference type="PIRSR" id="PIRSR036492-1"/>
    </source>
</evidence>
<keyword evidence="8" id="KW-1185">Reference proteome</keyword>
<accession>A0A2C7AGI2</accession>
<dbReference type="PROSITE" id="PS00070">
    <property type="entry name" value="ALDEHYDE_DEHYDR_CYS"/>
    <property type="match status" value="1"/>
</dbReference>
<dbReference type="SUPFAM" id="SSF53720">
    <property type="entry name" value="ALDH-like"/>
    <property type="match status" value="1"/>
</dbReference>
<protein>
    <recommendedName>
        <fullName evidence="4">Aldehyde dehydrogenase</fullName>
    </recommendedName>
</protein>